<dbReference type="AlphaFoldDB" id="A0AAV7HFR4"/>
<evidence type="ECO:0000313" key="1">
    <source>
        <dbReference type="EMBL" id="KAH0466654.1"/>
    </source>
</evidence>
<dbReference type="Proteomes" id="UP000775213">
    <property type="component" value="Unassembled WGS sequence"/>
</dbReference>
<dbReference type="EMBL" id="JAGFBR010000005">
    <property type="protein sequence ID" value="KAH0466654.1"/>
    <property type="molecule type" value="Genomic_DNA"/>
</dbReference>
<keyword evidence="2" id="KW-1185">Reference proteome</keyword>
<reference evidence="1 2" key="1">
    <citation type="journal article" date="2021" name="Hortic Res">
        <title>Chromosome-scale assembly of the Dendrobium chrysotoxum genome enhances the understanding of orchid evolution.</title>
        <authorList>
            <person name="Zhang Y."/>
            <person name="Zhang G.Q."/>
            <person name="Zhang D."/>
            <person name="Liu X.D."/>
            <person name="Xu X.Y."/>
            <person name="Sun W.H."/>
            <person name="Yu X."/>
            <person name="Zhu X."/>
            <person name="Wang Z.W."/>
            <person name="Zhao X."/>
            <person name="Zhong W.Y."/>
            <person name="Chen H."/>
            <person name="Yin W.L."/>
            <person name="Huang T."/>
            <person name="Niu S.C."/>
            <person name="Liu Z.J."/>
        </authorList>
    </citation>
    <scope>NUCLEOTIDE SEQUENCE [LARGE SCALE GENOMIC DNA]</scope>
    <source>
        <strain evidence="1">Lindl</strain>
    </source>
</reference>
<name>A0AAV7HFR4_DENCH</name>
<protein>
    <submittedName>
        <fullName evidence="1">Uncharacterized protein</fullName>
    </submittedName>
</protein>
<proteinExistence type="predicted"/>
<organism evidence="1 2">
    <name type="scientific">Dendrobium chrysotoxum</name>
    <name type="common">Orchid</name>
    <dbReference type="NCBI Taxonomy" id="161865"/>
    <lineage>
        <taxon>Eukaryota</taxon>
        <taxon>Viridiplantae</taxon>
        <taxon>Streptophyta</taxon>
        <taxon>Embryophyta</taxon>
        <taxon>Tracheophyta</taxon>
        <taxon>Spermatophyta</taxon>
        <taxon>Magnoliopsida</taxon>
        <taxon>Liliopsida</taxon>
        <taxon>Asparagales</taxon>
        <taxon>Orchidaceae</taxon>
        <taxon>Epidendroideae</taxon>
        <taxon>Malaxideae</taxon>
        <taxon>Dendrobiinae</taxon>
        <taxon>Dendrobium</taxon>
    </lineage>
</organism>
<sequence>MRLGLVEPNPHDFLSPLFARPTLVPVGVNRETYRTHPFLIRESHECLLPFVSLVCTSKEVDRNPISSSSLPSVLPREILMQIINQHEVVCSIIFRQKDFNLQMFGIGGLGEEFAQIFHRAFATHVFPPRVINKSLIQIQPLECIILVFSCVF</sequence>
<evidence type="ECO:0000313" key="2">
    <source>
        <dbReference type="Proteomes" id="UP000775213"/>
    </source>
</evidence>
<comment type="caution">
    <text evidence="1">The sequence shown here is derived from an EMBL/GenBank/DDBJ whole genome shotgun (WGS) entry which is preliminary data.</text>
</comment>
<gene>
    <name evidence="1" type="ORF">IEQ34_003892</name>
</gene>
<accession>A0AAV7HFR4</accession>